<comment type="caution">
    <text evidence="7">The sequence shown here is derived from an EMBL/GenBank/DDBJ whole genome shotgun (WGS) entry which is preliminary data.</text>
</comment>
<evidence type="ECO:0000313" key="7">
    <source>
        <dbReference type="EMBL" id="GGG14816.1"/>
    </source>
</evidence>
<keyword evidence="3" id="KW-0472">Membrane</keyword>
<dbReference type="SUPFAM" id="SSF53850">
    <property type="entry name" value="Periplasmic binding protein-like II"/>
    <property type="match status" value="1"/>
</dbReference>
<sequence>MKKLHWSTVTKLIALSLFLLLITAACSNDAGDQPGQAGQDGVEGNAPAGPLDIKIIMHFDGIEFPQAGNPVETAMEEYTNTELTIEAAPGSVTAEKLPAIVASGDMPQVIGSSWFKDPYMINAFRGDVFWEIGPYLEDFPNLASINPIIYNNISIDGKIYGLPRVRPLARDVYIYRKDWLDHLGLEEPKTVEDFYEMLRAFTYDDPDNNGQDDTYGMAVSGVGMQNRFGPLYGSPNNWEERDGQFVHAVTTPEYLDGLNFFKKLYDDKLISRDFAVLQRAQWEEAFTSGKAGVWPDTSNAIVRMYNRMKESTPGVELGAFSLFEGPYGNRVPAGGGHNGIFVFPKSSIKTEEELRQILGFFEKLQEEQMHTLFKWGVEGTHYELVDGKPVPIEGSDIHNDVILPYRLPLGIIPAEVNALQGDITELEILEERLPIENEPYAIHDAAINLISPTQSERGAQLNTMITDVNTKYIMGELDEAGWLEEIEKWRSAGGDLVAQEYSEEAGKVQK</sequence>
<dbReference type="InterPro" id="IPR006059">
    <property type="entry name" value="SBP"/>
</dbReference>
<evidence type="ECO:0000313" key="8">
    <source>
        <dbReference type="Proteomes" id="UP000644756"/>
    </source>
</evidence>
<keyword evidence="1" id="KW-1003">Cell membrane</keyword>
<feature type="signal peptide" evidence="6">
    <location>
        <begin position="1"/>
        <end position="30"/>
    </location>
</feature>
<evidence type="ECO:0000256" key="3">
    <source>
        <dbReference type="ARBA" id="ARBA00023136"/>
    </source>
</evidence>
<dbReference type="Proteomes" id="UP000644756">
    <property type="component" value="Unassembled WGS sequence"/>
</dbReference>
<feature type="chain" id="PRO_5036964733" evidence="6">
    <location>
        <begin position="31"/>
        <end position="510"/>
    </location>
</feature>
<reference evidence="7" key="2">
    <citation type="submission" date="2020-09" db="EMBL/GenBank/DDBJ databases">
        <authorList>
            <person name="Sun Q."/>
            <person name="Zhou Y."/>
        </authorList>
    </citation>
    <scope>NUCLEOTIDE SEQUENCE</scope>
    <source>
        <strain evidence="7">CGMCC 1.12987</strain>
    </source>
</reference>
<evidence type="ECO:0000256" key="5">
    <source>
        <dbReference type="ARBA" id="ARBA00023288"/>
    </source>
</evidence>
<dbReference type="PANTHER" id="PTHR43649">
    <property type="entry name" value="ARABINOSE-BINDING PROTEIN-RELATED"/>
    <property type="match status" value="1"/>
</dbReference>
<protein>
    <submittedName>
        <fullName evidence="7">ABC transporter peptide-binding protein YtcQ</fullName>
    </submittedName>
</protein>
<reference evidence="7" key="1">
    <citation type="journal article" date="2014" name="Int. J. Syst. Evol. Microbiol.">
        <title>Complete genome sequence of Corynebacterium casei LMG S-19264T (=DSM 44701T), isolated from a smear-ripened cheese.</title>
        <authorList>
            <consortium name="US DOE Joint Genome Institute (JGI-PGF)"/>
            <person name="Walter F."/>
            <person name="Albersmeier A."/>
            <person name="Kalinowski J."/>
            <person name="Ruckert C."/>
        </authorList>
    </citation>
    <scope>NUCLEOTIDE SEQUENCE</scope>
    <source>
        <strain evidence="7">CGMCC 1.12987</strain>
    </source>
</reference>
<evidence type="ECO:0000256" key="2">
    <source>
        <dbReference type="ARBA" id="ARBA00022729"/>
    </source>
</evidence>
<dbReference type="Gene3D" id="3.40.190.10">
    <property type="entry name" value="Periplasmic binding protein-like II"/>
    <property type="match status" value="2"/>
</dbReference>
<accession>A0A917FZ35</accession>
<evidence type="ECO:0000256" key="6">
    <source>
        <dbReference type="SAM" id="SignalP"/>
    </source>
</evidence>
<dbReference type="CDD" id="cd13580">
    <property type="entry name" value="PBP2_AlgQ_like_1"/>
    <property type="match status" value="1"/>
</dbReference>
<dbReference type="Pfam" id="PF01547">
    <property type="entry name" value="SBP_bac_1"/>
    <property type="match status" value="1"/>
</dbReference>
<dbReference type="PROSITE" id="PS51257">
    <property type="entry name" value="PROKAR_LIPOPROTEIN"/>
    <property type="match status" value="1"/>
</dbReference>
<proteinExistence type="predicted"/>
<gene>
    <name evidence="7" type="primary">ytcQ</name>
    <name evidence="7" type="ORF">GCM10010916_34640</name>
</gene>
<keyword evidence="5" id="KW-0449">Lipoprotein</keyword>
<evidence type="ECO:0000256" key="1">
    <source>
        <dbReference type="ARBA" id="ARBA00022475"/>
    </source>
</evidence>
<dbReference type="RefSeq" id="WP_188532313.1">
    <property type="nucleotide sequence ID" value="NZ_BMGR01000011.1"/>
</dbReference>
<dbReference type="InterPro" id="IPR050490">
    <property type="entry name" value="Bact_solute-bd_prot1"/>
</dbReference>
<name>A0A917FZ35_9BACL</name>
<dbReference type="EMBL" id="BMGR01000011">
    <property type="protein sequence ID" value="GGG14816.1"/>
    <property type="molecule type" value="Genomic_DNA"/>
</dbReference>
<dbReference type="AlphaFoldDB" id="A0A917FZ35"/>
<keyword evidence="8" id="KW-1185">Reference proteome</keyword>
<keyword evidence="2 6" id="KW-0732">Signal</keyword>
<evidence type="ECO:0000256" key="4">
    <source>
        <dbReference type="ARBA" id="ARBA00023139"/>
    </source>
</evidence>
<dbReference type="PANTHER" id="PTHR43649:SF33">
    <property type="entry name" value="POLYGALACTURONAN_RHAMNOGALACTURONAN-BINDING PROTEIN YTCQ"/>
    <property type="match status" value="1"/>
</dbReference>
<organism evidence="7 8">
    <name type="scientific">Paenibacillus abyssi</name>
    <dbReference type="NCBI Taxonomy" id="1340531"/>
    <lineage>
        <taxon>Bacteria</taxon>
        <taxon>Bacillati</taxon>
        <taxon>Bacillota</taxon>
        <taxon>Bacilli</taxon>
        <taxon>Bacillales</taxon>
        <taxon>Paenibacillaceae</taxon>
        <taxon>Paenibacillus</taxon>
    </lineage>
</organism>
<keyword evidence="4" id="KW-0564">Palmitate</keyword>